<comment type="similarity">
    <text evidence="1">Belongs to the RRP7 family.</text>
</comment>
<evidence type="ECO:0000259" key="3">
    <source>
        <dbReference type="Pfam" id="PF12923"/>
    </source>
</evidence>
<dbReference type="EMBL" id="OZ022409">
    <property type="protein sequence ID" value="CAK9440314.1"/>
    <property type="molecule type" value="Genomic_DNA"/>
</dbReference>
<dbReference type="InterPro" id="IPR040446">
    <property type="entry name" value="RRP7"/>
</dbReference>
<reference evidence="5 6" key="1">
    <citation type="submission" date="2024-03" db="EMBL/GenBank/DDBJ databases">
        <authorList>
            <person name="Brejova B."/>
        </authorList>
    </citation>
    <scope>NUCLEOTIDE SEQUENCE [LARGE SCALE GENOMIC DNA]</scope>
    <source>
        <strain evidence="5 6">CBS 14171</strain>
    </source>
</reference>
<evidence type="ECO:0000256" key="1">
    <source>
        <dbReference type="ARBA" id="ARBA00006110"/>
    </source>
</evidence>
<dbReference type="GeneID" id="92209610"/>
<dbReference type="PANTHER" id="PTHR13191">
    <property type="entry name" value="RIBOSOMAL RNA PROCESSING PROTEIN 7-RELATED"/>
    <property type="match status" value="1"/>
</dbReference>
<dbReference type="PANTHER" id="PTHR13191:SF0">
    <property type="entry name" value="RIBOSOMAL RNA-PROCESSING PROTEIN 7 HOMOLOG A-RELATED"/>
    <property type="match status" value="1"/>
</dbReference>
<dbReference type="InterPro" id="IPR024326">
    <property type="entry name" value="RRP7_C"/>
</dbReference>
<name>A0ABP0ZSK2_9ASCO</name>
<feature type="domain" description="Ribosomal RNA-processing protein 7 C-terminal" evidence="3">
    <location>
        <begin position="165"/>
        <end position="287"/>
    </location>
</feature>
<feature type="domain" description="Rrp7 RRM-like N-terminal" evidence="4">
    <location>
        <begin position="5"/>
        <end position="158"/>
    </location>
</feature>
<dbReference type="Gene3D" id="6.10.250.1770">
    <property type="match status" value="1"/>
</dbReference>
<evidence type="ECO:0000313" key="5">
    <source>
        <dbReference type="EMBL" id="CAK9440314.1"/>
    </source>
</evidence>
<sequence length="287" mass="32330">MGKFEIKGFQVLPVSFPERKSKQYVFYKKHDAKNQASEGPGDRSLFMANLPVMSDLSVVRRYFQTVALGATIESFTPSYLTNCPEDVWINLTKLTSDLPVNNIDEAASKLPKNSAVVTFIDRASFQLAFSALKKLSASAQLTTWPLAGATSPSSSAAYYLAKLKSDVLDSEQLAAEVSQALADFDRAEKQSMEELQDQANLVDEDGFTLVVGSHRKTKAGILGKQKLASTVESEKAKAKLKKKETQDFYRFQLRQRKKDEMNELLNKYKADQEKVRLMKEKKRFRPY</sequence>
<feature type="coiled-coil region" evidence="2">
    <location>
        <begin position="254"/>
        <end position="281"/>
    </location>
</feature>
<evidence type="ECO:0000256" key="2">
    <source>
        <dbReference type="SAM" id="Coils"/>
    </source>
</evidence>
<evidence type="ECO:0000313" key="6">
    <source>
        <dbReference type="Proteomes" id="UP001497383"/>
    </source>
</evidence>
<evidence type="ECO:0008006" key="7">
    <source>
        <dbReference type="Google" id="ProtNLM"/>
    </source>
</evidence>
<dbReference type="CDD" id="cd12293">
    <property type="entry name" value="dRRM_Rrp7p"/>
    <property type="match status" value="1"/>
</dbReference>
<evidence type="ECO:0000259" key="4">
    <source>
        <dbReference type="Pfam" id="PF17799"/>
    </source>
</evidence>
<proteinExistence type="inferred from homology"/>
<dbReference type="Pfam" id="PF12923">
    <property type="entry name" value="RRP7"/>
    <property type="match status" value="1"/>
</dbReference>
<gene>
    <name evidence="5" type="ORF">LODBEIA_P44140</name>
</gene>
<accession>A0ABP0ZSK2</accession>
<keyword evidence="6" id="KW-1185">Reference proteome</keyword>
<dbReference type="RefSeq" id="XP_066831352.1">
    <property type="nucleotide sequence ID" value="XM_066974633.1"/>
</dbReference>
<keyword evidence="2" id="KW-0175">Coiled coil</keyword>
<dbReference type="Pfam" id="PF17799">
    <property type="entry name" value="RRM_Rrp7"/>
    <property type="match status" value="1"/>
</dbReference>
<dbReference type="InterPro" id="IPR040447">
    <property type="entry name" value="RRM_Rrp7"/>
</dbReference>
<dbReference type="Proteomes" id="UP001497383">
    <property type="component" value="Chromosome 5"/>
</dbReference>
<protein>
    <recommendedName>
        <fullName evidence="7">Ribosomal RNA-processing protein 7 C-terminal domain-containing protein</fullName>
    </recommendedName>
</protein>
<dbReference type="CDD" id="cd12950">
    <property type="entry name" value="RRP7_Rrp7p"/>
    <property type="match status" value="1"/>
</dbReference>
<organism evidence="5 6">
    <name type="scientific">Lodderomyces beijingensis</name>
    <dbReference type="NCBI Taxonomy" id="1775926"/>
    <lineage>
        <taxon>Eukaryota</taxon>
        <taxon>Fungi</taxon>
        <taxon>Dikarya</taxon>
        <taxon>Ascomycota</taxon>
        <taxon>Saccharomycotina</taxon>
        <taxon>Pichiomycetes</taxon>
        <taxon>Debaryomycetaceae</taxon>
        <taxon>Candida/Lodderomyces clade</taxon>
        <taxon>Lodderomyces</taxon>
    </lineage>
</organism>